<proteinExistence type="predicted"/>
<name>A0AAV0DTL0_9ASTE</name>
<reference evidence="1" key="1">
    <citation type="submission" date="2022-07" db="EMBL/GenBank/DDBJ databases">
        <authorList>
            <person name="Macas J."/>
            <person name="Novak P."/>
            <person name="Neumann P."/>
        </authorList>
    </citation>
    <scope>NUCLEOTIDE SEQUENCE</scope>
</reference>
<evidence type="ECO:0000313" key="1">
    <source>
        <dbReference type="EMBL" id="CAH9109229.1"/>
    </source>
</evidence>
<keyword evidence="2" id="KW-1185">Reference proteome</keyword>
<protein>
    <submittedName>
        <fullName evidence="1">Uncharacterized protein</fullName>
    </submittedName>
</protein>
<gene>
    <name evidence="1" type="ORF">CEPIT_LOCUS18634</name>
</gene>
<sequence length="105" mass="11782">MGPTVPHSLPQDSMRHSIISPQCLTCLMRLCQVKIRTGDCLRKCCVELGRDVLNVIACEGMERAETREARDIQAMACPRDPSQMAGLPQLPLDQEIFNCVREKVK</sequence>
<dbReference type="Proteomes" id="UP001152523">
    <property type="component" value="Unassembled WGS sequence"/>
</dbReference>
<feature type="non-terminal residue" evidence="1">
    <location>
        <position position="105"/>
    </location>
</feature>
<comment type="caution">
    <text evidence="1">The sequence shown here is derived from an EMBL/GenBank/DDBJ whole genome shotgun (WGS) entry which is preliminary data.</text>
</comment>
<evidence type="ECO:0000313" key="2">
    <source>
        <dbReference type="Proteomes" id="UP001152523"/>
    </source>
</evidence>
<dbReference type="AlphaFoldDB" id="A0AAV0DTL0"/>
<organism evidence="1 2">
    <name type="scientific">Cuscuta epithymum</name>
    <dbReference type="NCBI Taxonomy" id="186058"/>
    <lineage>
        <taxon>Eukaryota</taxon>
        <taxon>Viridiplantae</taxon>
        <taxon>Streptophyta</taxon>
        <taxon>Embryophyta</taxon>
        <taxon>Tracheophyta</taxon>
        <taxon>Spermatophyta</taxon>
        <taxon>Magnoliopsida</taxon>
        <taxon>eudicotyledons</taxon>
        <taxon>Gunneridae</taxon>
        <taxon>Pentapetalae</taxon>
        <taxon>asterids</taxon>
        <taxon>lamiids</taxon>
        <taxon>Solanales</taxon>
        <taxon>Convolvulaceae</taxon>
        <taxon>Cuscuteae</taxon>
        <taxon>Cuscuta</taxon>
        <taxon>Cuscuta subgen. Cuscuta</taxon>
    </lineage>
</organism>
<dbReference type="EMBL" id="CAMAPF010000150">
    <property type="protein sequence ID" value="CAH9109229.1"/>
    <property type="molecule type" value="Genomic_DNA"/>
</dbReference>
<accession>A0AAV0DTL0</accession>